<evidence type="ECO:0000256" key="9">
    <source>
        <dbReference type="ARBA" id="ARBA00022848"/>
    </source>
</evidence>
<dbReference type="InterPro" id="IPR001128">
    <property type="entry name" value="Cyt_P450"/>
</dbReference>
<evidence type="ECO:0000256" key="14">
    <source>
        <dbReference type="PIRSR" id="PIRSR602401-1"/>
    </source>
</evidence>
<dbReference type="GO" id="GO:0004497">
    <property type="term" value="F:monooxygenase activity"/>
    <property type="evidence" value="ECO:0007669"/>
    <property type="project" value="UniProtKB-KW"/>
</dbReference>
<gene>
    <name evidence="17" type="primary">LOC115881719</name>
</gene>
<evidence type="ECO:0000313" key="16">
    <source>
        <dbReference type="Proteomes" id="UP000504635"/>
    </source>
</evidence>
<comment type="similarity">
    <text evidence="5 15">Belongs to the cytochrome P450 family.</text>
</comment>
<dbReference type="OrthoDB" id="1470350at2759"/>
<dbReference type="PANTHER" id="PTHR24291">
    <property type="entry name" value="CYTOCHROME P450 FAMILY 4"/>
    <property type="match status" value="1"/>
</dbReference>
<dbReference type="AlphaFoldDB" id="A0A6J2XWQ1"/>
<dbReference type="SUPFAM" id="SSF48264">
    <property type="entry name" value="Cytochrome P450"/>
    <property type="match status" value="1"/>
</dbReference>
<dbReference type="PRINTS" id="PR00385">
    <property type="entry name" value="P450"/>
</dbReference>
<evidence type="ECO:0000256" key="7">
    <source>
        <dbReference type="ARBA" id="ARBA00022723"/>
    </source>
</evidence>
<accession>A0A6J2XWQ1</accession>
<evidence type="ECO:0000256" key="1">
    <source>
        <dbReference type="ARBA" id="ARBA00001971"/>
    </source>
</evidence>
<keyword evidence="7 14" id="KW-0479">Metal-binding</keyword>
<sequence>MRMVFKNSLLFQPVNIWKGRRKFISKSFSQPILNSFVQYFNENSNVLVKVLRNFNHDLYSVFGRYTFDTFTEAIVGRNYHLQTDLNNKLLEEMDVIQHFLGCEYFVRGCCFGVLMRIKDFLCHGWHALWVILKFRRFLADKVRCRMAEFDKCPVVDSQLSFVDAMLNRKDIFPRKIIETEFILFASAATDTTGNSLVFIFTLLGMYPEIQEKVFEEIVTNIGRDEPIEVDHLTKLKYTERVIFECMRLLPSVTEVSRYISKDIKIGDKTFPKGTNISIYILGVHRNSKYWPNPDKFDPDRFLPEEIAKRPPYAYILFSAGPRNCIGKMFATMSIKVVVANVIRNFRVSSKYRSIDEMEMRCYMTMRTKHDIDCHFTPRD</sequence>
<dbReference type="GO" id="GO:0016705">
    <property type="term" value="F:oxidoreductase activity, acting on paired donors, with incorporation or reduction of molecular oxygen"/>
    <property type="evidence" value="ECO:0007669"/>
    <property type="project" value="InterPro"/>
</dbReference>
<dbReference type="Pfam" id="PF00067">
    <property type="entry name" value="p450"/>
    <property type="match status" value="1"/>
</dbReference>
<evidence type="ECO:0000256" key="6">
    <source>
        <dbReference type="ARBA" id="ARBA00022617"/>
    </source>
</evidence>
<dbReference type="InParanoid" id="A0A6J2XWQ1"/>
<evidence type="ECO:0000256" key="10">
    <source>
        <dbReference type="ARBA" id="ARBA00023002"/>
    </source>
</evidence>
<evidence type="ECO:0000256" key="4">
    <source>
        <dbReference type="ARBA" id="ARBA00004406"/>
    </source>
</evidence>
<protein>
    <submittedName>
        <fullName evidence="17">Cytochrome P450 4C1-like isoform X1</fullName>
    </submittedName>
</protein>
<evidence type="ECO:0000313" key="17">
    <source>
        <dbReference type="RefSeq" id="XP_030755190.1"/>
    </source>
</evidence>
<feature type="binding site" description="axial binding residue" evidence="14">
    <location>
        <position position="324"/>
    </location>
    <ligand>
        <name>heme</name>
        <dbReference type="ChEBI" id="CHEBI:30413"/>
    </ligand>
    <ligandPart>
        <name>Fe</name>
        <dbReference type="ChEBI" id="CHEBI:18248"/>
    </ligandPart>
</feature>
<proteinExistence type="inferred from homology"/>
<evidence type="ECO:0000256" key="12">
    <source>
        <dbReference type="ARBA" id="ARBA00023033"/>
    </source>
</evidence>
<keyword evidence="9" id="KW-0492">Microsome</keyword>
<evidence type="ECO:0000256" key="8">
    <source>
        <dbReference type="ARBA" id="ARBA00022824"/>
    </source>
</evidence>
<dbReference type="PROSITE" id="PS00086">
    <property type="entry name" value="CYTOCHROME_P450"/>
    <property type="match status" value="1"/>
</dbReference>
<dbReference type="PRINTS" id="PR00463">
    <property type="entry name" value="EP450I"/>
</dbReference>
<keyword evidence="6 14" id="KW-0349">Heme</keyword>
<comment type="function">
    <text evidence="2">May be involved in the metabolism of insect hormones and in the breakdown of synthetic insecticides.</text>
</comment>
<dbReference type="GO" id="GO:0005789">
    <property type="term" value="C:endoplasmic reticulum membrane"/>
    <property type="evidence" value="ECO:0007669"/>
    <property type="project" value="UniProtKB-SubCell"/>
</dbReference>
<evidence type="ECO:0000256" key="11">
    <source>
        <dbReference type="ARBA" id="ARBA00023004"/>
    </source>
</evidence>
<dbReference type="InterPro" id="IPR036396">
    <property type="entry name" value="Cyt_P450_sf"/>
</dbReference>
<comment type="subcellular location">
    <subcellularLocation>
        <location evidence="4">Endoplasmic reticulum membrane</location>
        <topology evidence="4">Peripheral membrane protein</topology>
    </subcellularLocation>
    <subcellularLocation>
        <location evidence="3">Microsome membrane</location>
        <topology evidence="3">Peripheral membrane protein</topology>
    </subcellularLocation>
</comment>
<evidence type="ECO:0000256" key="15">
    <source>
        <dbReference type="RuleBase" id="RU000461"/>
    </source>
</evidence>
<dbReference type="InterPro" id="IPR002401">
    <property type="entry name" value="Cyt_P450_E_grp-I"/>
</dbReference>
<dbReference type="GO" id="GO:0020037">
    <property type="term" value="F:heme binding"/>
    <property type="evidence" value="ECO:0007669"/>
    <property type="project" value="InterPro"/>
</dbReference>
<dbReference type="KEGG" id="soy:115881719"/>
<dbReference type="InterPro" id="IPR017972">
    <property type="entry name" value="Cyt_P450_CS"/>
</dbReference>
<evidence type="ECO:0000256" key="5">
    <source>
        <dbReference type="ARBA" id="ARBA00010617"/>
    </source>
</evidence>
<evidence type="ECO:0000256" key="2">
    <source>
        <dbReference type="ARBA" id="ARBA00003690"/>
    </source>
</evidence>
<comment type="cofactor">
    <cofactor evidence="1 14">
        <name>heme</name>
        <dbReference type="ChEBI" id="CHEBI:30413"/>
    </cofactor>
</comment>
<dbReference type="Gene3D" id="1.10.630.10">
    <property type="entry name" value="Cytochrome P450"/>
    <property type="match status" value="1"/>
</dbReference>
<dbReference type="GO" id="GO:0005506">
    <property type="term" value="F:iron ion binding"/>
    <property type="evidence" value="ECO:0007669"/>
    <property type="project" value="InterPro"/>
</dbReference>
<keyword evidence="13" id="KW-0472">Membrane</keyword>
<reference evidence="17" key="1">
    <citation type="submission" date="2025-08" db="UniProtKB">
        <authorList>
            <consortium name="RefSeq"/>
        </authorList>
    </citation>
    <scope>IDENTIFICATION</scope>
    <source>
        <tissue evidence="17">Gonads</tissue>
    </source>
</reference>
<evidence type="ECO:0000256" key="3">
    <source>
        <dbReference type="ARBA" id="ARBA00004174"/>
    </source>
</evidence>
<dbReference type="PANTHER" id="PTHR24291:SF189">
    <property type="entry name" value="CYTOCHROME P450 4C3-RELATED"/>
    <property type="match status" value="1"/>
</dbReference>
<organism evidence="16 17">
    <name type="scientific">Sitophilus oryzae</name>
    <name type="common">Rice weevil</name>
    <name type="synonym">Curculio oryzae</name>
    <dbReference type="NCBI Taxonomy" id="7048"/>
    <lineage>
        <taxon>Eukaryota</taxon>
        <taxon>Metazoa</taxon>
        <taxon>Ecdysozoa</taxon>
        <taxon>Arthropoda</taxon>
        <taxon>Hexapoda</taxon>
        <taxon>Insecta</taxon>
        <taxon>Pterygota</taxon>
        <taxon>Neoptera</taxon>
        <taxon>Endopterygota</taxon>
        <taxon>Coleoptera</taxon>
        <taxon>Polyphaga</taxon>
        <taxon>Cucujiformia</taxon>
        <taxon>Curculionidae</taxon>
        <taxon>Dryophthorinae</taxon>
        <taxon>Sitophilus</taxon>
    </lineage>
</organism>
<keyword evidence="8" id="KW-0256">Endoplasmic reticulum</keyword>
<keyword evidence="12 15" id="KW-0503">Monooxygenase</keyword>
<keyword evidence="11 14" id="KW-0408">Iron</keyword>
<evidence type="ECO:0000256" key="13">
    <source>
        <dbReference type="ARBA" id="ARBA00023136"/>
    </source>
</evidence>
<keyword evidence="10 15" id="KW-0560">Oxidoreductase</keyword>
<keyword evidence="16" id="KW-1185">Reference proteome</keyword>
<dbReference type="InterPro" id="IPR050196">
    <property type="entry name" value="Cytochrome_P450_Monoox"/>
</dbReference>
<name>A0A6J2XWQ1_SITOR</name>
<dbReference type="GeneID" id="115881719"/>
<dbReference type="Proteomes" id="UP000504635">
    <property type="component" value="Unplaced"/>
</dbReference>
<dbReference type="RefSeq" id="XP_030755190.1">
    <property type="nucleotide sequence ID" value="XM_030899330.1"/>
</dbReference>